<keyword evidence="3" id="KW-1185">Reference proteome</keyword>
<feature type="coiled-coil region" evidence="1">
    <location>
        <begin position="6"/>
        <end position="40"/>
    </location>
</feature>
<sequence length="104" mass="11219">MMHREISDLKTELAAEAAARAAAESEVKQLQQQVVTLHAKLDSNVATASEDNGMVAGRETELEAVRATLTSATMGTEHRAQQRKLDEVKSDVAEACQQALDLAE</sequence>
<evidence type="ECO:0008006" key="4">
    <source>
        <dbReference type="Google" id="ProtNLM"/>
    </source>
</evidence>
<proteinExistence type="predicted"/>
<reference evidence="2" key="1">
    <citation type="submission" date="2023-10" db="EMBL/GenBank/DDBJ databases">
        <authorList>
            <person name="Chen Y."/>
            <person name="Shah S."/>
            <person name="Dougan E. K."/>
            <person name="Thang M."/>
            <person name="Chan C."/>
        </authorList>
    </citation>
    <scope>NUCLEOTIDE SEQUENCE [LARGE SCALE GENOMIC DNA]</scope>
</reference>
<evidence type="ECO:0000256" key="1">
    <source>
        <dbReference type="SAM" id="Coils"/>
    </source>
</evidence>
<dbReference type="EMBL" id="CAUYUJ010016660">
    <property type="protein sequence ID" value="CAK0867591.1"/>
    <property type="molecule type" value="Genomic_DNA"/>
</dbReference>
<accession>A0ABN9V447</accession>
<evidence type="ECO:0000313" key="2">
    <source>
        <dbReference type="EMBL" id="CAK0867591.1"/>
    </source>
</evidence>
<dbReference type="Gene3D" id="1.10.287.1490">
    <property type="match status" value="1"/>
</dbReference>
<gene>
    <name evidence="2" type="ORF">PCOR1329_LOCUS54495</name>
</gene>
<name>A0ABN9V447_9DINO</name>
<evidence type="ECO:0000313" key="3">
    <source>
        <dbReference type="Proteomes" id="UP001189429"/>
    </source>
</evidence>
<feature type="non-terminal residue" evidence="2">
    <location>
        <position position="104"/>
    </location>
</feature>
<keyword evidence="1" id="KW-0175">Coiled coil</keyword>
<protein>
    <recommendedName>
        <fullName evidence="4">Tubulin-specific chaperone A</fullName>
    </recommendedName>
</protein>
<dbReference type="Proteomes" id="UP001189429">
    <property type="component" value="Unassembled WGS sequence"/>
</dbReference>
<comment type="caution">
    <text evidence="2">The sequence shown here is derived from an EMBL/GenBank/DDBJ whole genome shotgun (WGS) entry which is preliminary data.</text>
</comment>
<organism evidence="2 3">
    <name type="scientific">Prorocentrum cordatum</name>
    <dbReference type="NCBI Taxonomy" id="2364126"/>
    <lineage>
        <taxon>Eukaryota</taxon>
        <taxon>Sar</taxon>
        <taxon>Alveolata</taxon>
        <taxon>Dinophyceae</taxon>
        <taxon>Prorocentrales</taxon>
        <taxon>Prorocentraceae</taxon>
        <taxon>Prorocentrum</taxon>
    </lineage>
</organism>